<feature type="transmembrane region" description="Helical" evidence="5">
    <location>
        <begin position="109"/>
        <end position="128"/>
    </location>
</feature>
<evidence type="ECO:0000256" key="5">
    <source>
        <dbReference type="SAM" id="Phobius"/>
    </source>
</evidence>
<keyword evidence="4 5" id="KW-0472">Membrane</keyword>
<feature type="transmembrane region" description="Helical" evidence="5">
    <location>
        <begin position="40"/>
        <end position="59"/>
    </location>
</feature>
<dbReference type="GO" id="GO:0016020">
    <property type="term" value="C:membrane"/>
    <property type="evidence" value="ECO:0007669"/>
    <property type="project" value="UniProtKB-SubCell"/>
</dbReference>
<dbReference type="PANTHER" id="PTHR43424:SF1">
    <property type="entry name" value="LOCUS PUTATIVE PROTEIN 1-RELATED"/>
    <property type="match status" value="1"/>
</dbReference>
<dbReference type="InterPro" id="IPR052556">
    <property type="entry name" value="PolySynth_Transporter"/>
</dbReference>
<dbReference type="Pfam" id="PF01943">
    <property type="entry name" value="Polysacc_synt"/>
    <property type="match status" value="1"/>
</dbReference>
<evidence type="ECO:0000256" key="4">
    <source>
        <dbReference type="ARBA" id="ARBA00023136"/>
    </source>
</evidence>
<protein>
    <submittedName>
        <fullName evidence="6">Polysaccharide biosynthesis protein</fullName>
    </submittedName>
</protein>
<dbReference type="PATRIC" id="fig|1035190.4.peg.1000"/>
<keyword evidence="3 5" id="KW-1133">Transmembrane helix</keyword>
<dbReference type="Proteomes" id="UP000005621">
    <property type="component" value="Unassembled WGS sequence"/>
</dbReference>
<sequence>MRVLKNYLYNLSYQLLVIVLPVITTPYITRVFSSDDLGSYGYYNSIVTYFILLATLGVANYGTKEISGHRKEVEKTFWGIYSLQVLSTCLAVILYIIVCLLVPSMNNPIAYILGFSLLSRGFDISWLFQGLEDFKKITARNTMVKLLGVVSIFLFVKKPSDLYLYIILLVAYDLLGQLSMWLPAREHIRKPHLDIAYAKEHIKPVILLFLPQIAISLYITLDRTMLGALSSTKDVGIYDQALKLLNILLTLVTSLGSVMLPRVSNLLSSGNQKAVNKLHEMSFLVYNLVIFPMIAGILIVNKDFVNFS</sequence>
<comment type="subcellular location">
    <subcellularLocation>
        <location evidence="1">Membrane</location>
        <topology evidence="1">Multi-pass membrane protein</topology>
    </subcellularLocation>
</comment>
<feature type="transmembrane region" description="Helical" evidence="5">
    <location>
        <begin position="241"/>
        <end position="260"/>
    </location>
</feature>
<feature type="transmembrane region" description="Helical" evidence="5">
    <location>
        <begin position="80"/>
        <end position="103"/>
    </location>
</feature>
<feature type="transmembrane region" description="Helical" evidence="5">
    <location>
        <begin position="205"/>
        <end position="221"/>
    </location>
</feature>
<proteinExistence type="predicted"/>
<gene>
    <name evidence="6" type="ORF">HMPREF9950_1473</name>
</gene>
<name>F9Q335_STROR</name>
<feature type="transmembrane region" description="Helical" evidence="5">
    <location>
        <begin position="281"/>
        <end position="300"/>
    </location>
</feature>
<dbReference type="PANTHER" id="PTHR43424">
    <property type="entry name" value="LOCUS PUTATIVE PROTEIN 1-RELATED"/>
    <property type="match status" value="1"/>
</dbReference>
<feature type="transmembrane region" description="Helical" evidence="5">
    <location>
        <begin position="7"/>
        <end position="28"/>
    </location>
</feature>
<feature type="transmembrane region" description="Helical" evidence="5">
    <location>
        <begin position="162"/>
        <end position="184"/>
    </location>
</feature>
<organism evidence="6 7">
    <name type="scientific">Streptococcus oralis SK313</name>
    <dbReference type="NCBI Taxonomy" id="1035190"/>
    <lineage>
        <taxon>Bacteria</taxon>
        <taxon>Bacillati</taxon>
        <taxon>Bacillota</taxon>
        <taxon>Bacilli</taxon>
        <taxon>Lactobacillales</taxon>
        <taxon>Streptococcaceae</taxon>
        <taxon>Streptococcus</taxon>
    </lineage>
</organism>
<dbReference type="AlphaFoldDB" id="F9Q335"/>
<reference evidence="6 7" key="1">
    <citation type="submission" date="2011-07" db="EMBL/GenBank/DDBJ databases">
        <authorList>
            <person name="Harkins D.M."/>
            <person name="Madupu R."/>
            <person name="Durkin A.S."/>
            <person name="Torralba M."/>
            <person name="Methe B."/>
            <person name="Sutton G.G."/>
            <person name="Nelson K.E."/>
        </authorList>
    </citation>
    <scope>NUCLEOTIDE SEQUENCE [LARGE SCALE GENOMIC DNA]</scope>
    <source>
        <strain evidence="6 7">SK313</strain>
    </source>
</reference>
<comment type="caution">
    <text evidence="6">The sequence shown here is derived from an EMBL/GenBank/DDBJ whole genome shotgun (WGS) entry which is preliminary data.</text>
</comment>
<evidence type="ECO:0000256" key="1">
    <source>
        <dbReference type="ARBA" id="ARBA00004141"/>
    </source>
</evidence>
<evidence type="ECO:0000256" key="3">
    <source>
        <dbReference type="ARBA" id="ARBA00022989"/>
    </source>
</evidence>
<evidence type="ECO:0000313" key="6">
    <source>
        <dbReference type="EMBL" id="EGV02191.1"/>
    </source>
</evidence>
<accession>F9Q335</accession>
<dbReference type="EMBL" id="AFUU01000003">
    <property type="protein sequence ID" value="EGV02191.1"/>
    <property type="molecule type" value="Genomic_DNA"/>
</dbReference>
<evidence type="ECO:0000313" key="7">
    <source>
        <dbReference type="Proteomes" id="UP000005621"/>
    </source>
</evidence>
<evidence type="ECO:0000256" key="2">
    <source>
        <dbReference type="ARBA" id="ARBA00022692"/>
    </source>
</evidence>
<dbReference type="InterPro" id="IPR002797">
    <property type="entry name" value="Polysacc_synth"/>
</dbReference>
<keyword evidence="2 5" id="KW-0812">Transmembrane</keyword>